<keyword evidence="2" id="KW-0540">Nuclease</keyword>
<keyword evidence="2" id="KW-0378">Hydrolase</keyword>
<reference evidence="2 3" key="1">
    <citation type="submission" date="2024-09" db="EMBL/GenBank/DDBJ databases">
        <title>Floridaenema gen nov. (Aerosakkonemataceae, Aerosakkonematales ord. nov., Cyanobacteria) from benthic tropical and subtropical fresh waters, with the description of four new species.</title>
        <authorList>
            <person name="Moretto J.A."/>
            <person name="Berthold D.E."/>
            <person name="Lefler F.W."/>
            <person name="Huang I.-S."/>
            <person name="Laughinghouse H. IV."/>
        </authorList>
    </citation>
    <scope>NUCLEOTIDE SEQUENCE [LARGE SCALE GENOMIC DNA]</scope>
    <source>
        <strain evidence="2 3">BLCC-F50</strain>
    </source>
</reference>
<dbReference type="CDD" id="cd06260">
    <property type="entry name" value="DUF820-like"/>
    <property type="match status" value="1"/>
</dbReference>
<name>A0ABV4XKK8_9CYAN</name>
<sequence length="194" mass="22187">MFPTITDKVHWITADLELFPNDGKRYEIINGELFVTIAPDWKHQEVCVKIATELEIWSTQTNSGRTAFAPGIIFTDADNVIPDVVWVSKERLAEILDEAGHLTGAPELIIEVLSPGEKQERRDRELKLKLYSSQGVREYWIFDRQQIKIEIYRRENGILRLAVTLYQEDNLTSPLLPGFSCPVGRLFSSVIQVS</sequence>
<comment type="caution">
    <text evidence="2">The sequence shown here is derived from an EMBL/GenBank/DDBJ whole genome shotgun (WGS) entry which is preliminary data.</text>
</comment>
<dbReference type="PANTHER" id="PTHR34107">
    <property type="entry name" value="SLL0198 PROTEIN-RELATED"/>
    <property type="match status" value="1"/>
</dbReference>
<evidence type="ECO:0000313" key="2">
    <source>
        <dbReference type="EMBL" id="MFB2892230.1"/>
    </source>
</evidence>
<dbReference type="PANTHER" id="PTHR34107:SF4">
    <property type="entry name" value="SLL1222 PROTEIN"/>
    <property type="match status" value="1"/>
</dbReference>
<feature type="domain" description="Putative restriction endonuclease" evidence="1">
    <location>
        <begin position="16"/>
        <end position="183"/>
    </location>
</feature>
<dbReference type="InterPro" id="IPR011335">
    <property type="entry name" value="Restrct_endonuc-II-like"/>
</dbReference>
<dbReference type="Gene3D" id="3.90.1570.10">
    <property type="entry name" value="tt1808, chain A"/>
    <property type="match status" value="1"/>
</dbReference>
<keyword evidence="3" id="KW-1185">Reference proteome</keyword>
<dbReference type="Proteomes" id="UP001576784">
    <property type="component" value="Unassembled WGS sequence"/>
</dbReference>
<dbReference type="EMBL" id="JBHFNR010000024">
    <property type="protein sequence ID" value="MFB2892230.1"/>
    <property type="molecule type" value="Genomic_DNA"/>
</dbReference>
<dbReference type="GO" id="GO:0004519">
    <property type="term" value="F:endonuclease activity"/>
    <property type="evidence" value="ECO:0007669"/>
    <property type="project" value="UniProtKB-KW"/>
</dbReference>
<organism evidence="2 3">
    <name type="scientific">Floridaenema flaviceps BLCC-F50</name>
    <dbReference type="NCBI Taxonomy" id="3153642"/>
    <lineage>
        <taxon>Bacteria</taxon>
        <taxon>Bacillati</taxon>
        <taxon>Cyanobacteriota</taxon>
        <taxon>Cyanophyceae</taxon>
        <taxon>Oscillatoriophycideae</taxon>
        <taxon>Aerosakkonematales</taxon>
        <taxon>Aerosakkonemataceae</taxon>
        <taxon>Floridanema</taxon>
        <taxon>Floridanema flaviceps</taxon>
    </lineage>
</organism>
<proteinExistence type="predicted"/>
<protein>
    <submittedName>
        <fullName evidence="2">Uma2 family endonuclease</fullName>
    </submittedName>
</protein>
<dbReference type="InterPro" id="IPR008538">
    <property type="entry name" value="Uma2"/>
</dbReference>
<dbReference type="InterPro" id="IPR012296">
    <property type="entry name" value="Nuclease_put_TT1808"/>
</dbReference>
<dbReference type="Pfam" id="PF05685">
    <property type="entry name" value="Uma2"/>
    <property type="match status" value="1"/>
</dbReference>
<accession>A0ABV4XKK8</accession>
<evidence type="ECO:0000313" key="3">
    <source>
        <dbReference type="Proteomes" id="UP001576784"/>
    </source>
</evidence>
<dbReference type="RefSeq" id="WP_413261895.1">
    <property type="nucleotide sequence ID" value="NZ_JBHFNR010000024.1"/>
</dbReference>
<evidence type="ECO:0000259" key="1">
    <source>
        <dbReference type="Pfam" id="PF05685"/>
    </source>
</evidence>
<dbReference type="SUPFAM" id="SSF52980">
    <property type="entry name" value="Restriction endonuclease-like"/>
    <property type="match status" value="1"/>
</dbReference>
<keyword evidence="2" id="KW-0255">Endonuclease</keyword>
<gene>
    <name evidence="2" type="ORF">ACE1CI_04715</name>
</gene>